<accession>A0A9W6TIH1</accession>
<sequence>MANGRVAYRVEMSSIVVPPHSSQDERCNRAGICSLFGLVLRYNKALQHFVRLNTLHSFEFAGLEVALTETSIPLTTFVVP</sequence>
<dbReference type="Proteomes" id="UP001165083">
    <property type="component" value="Unassembled WGS sequence"/>
</dbReference>
<reference evidence="1" key="1">
    <citation type="submission" date="2023-04" db="EMBL/GenBank/DDBJ databases">
        <title>Phytophthora lilii NBRC 32176.</title>
        <authorList>
            <person name="Ichikawa N."/>
            <person name="Sato H."/>
            <person name="Tonouchi N."/>
        </authorList>
    </citation>
    <scope>NUCLEOTIDE SEQUENCE</scope>
    <source>
        <strain evidence="1">NBRC 32176</strain>
    </source>
</reference>
<comment type="caution">
    <text evidence="1">The sequence shown here is derived from an EMBL/GenBank/DDBJ whole genome shotgun (WGS) entry which is preliminary data.</text>
</comment>
<dbReference type="EMBL" id="BSXW01000175">
    <property type="protein sequence ID" value="GMF13898.1"/>
    <property type="molecule type" value="Genomic_DNA"/>
</dbReference>
<keyword evidence="2" id="KW-1185">Reference proteome</keyword>
<organism evidence="1 2">
    <name type="scientific">Phytophthora lilii</name>
    <dbReference type="NCBI Taxonomy" id="2077276"/>
    <lineage>
        <taxon>Eukaryota</taxon>
        <taxon>Sar</taxon>
        <taxon>Stramenopiles</taxon>
        <taxon>Oomycota</taxon>
        <taxon>Peronosporomycetes</taxon>
        <taxon>Peronosporales</taxon>
        <taxon>Peronosporaceae</taxon>
        <taxon>Phytophthora</taxon>
    </lineage>
</organism>
<dbReference type="AlphaFoldDB" id="A0A9W6TIH1"/>
<evidence type="ECO:0000313" key="2">
    <source>
        <dbReference type="Proteomes" id="UP001165083"/>
    </source>
</evidence>
<evidence type="ECO:0000313" key="1">
    <source>
        <dbReference type="EMBL" id="GMF13898.1"/>
    </source>
</evidence>
<proteinExistence type="predicted"/>
<protein>
    <submittedName>
        <fullName evidence="1">Unnamed protein product</fullName>
    </submittedName>
</protein>
<gene>
    <name evidence="1" type="ORF">Plil01_000432600</name>
</gene>
<name>A0A9W6TIH1_9STRA</name>